<evidence type="ECO:0000313" key="2">
    <source>
        <dbReference type="Proteomes" id="UP000015102"/>
    </source>
</evidence>
<proteinExistence type="predicted"/>
<sequence length="79" mass="9437">MSQDKLQELHDLLNTKKRIKPQTTYKLIKYTKRYHQILPMFINDVQNNIRLNKAMTGQDRYLVEPLLINPLNVSQIIKD</sequence>
<accession>T1GH84</accession>
<dbReference type="Proteomes" id="UP000015102">
    <property type="component" value="Unassembled WGS sequence"/>
</dbReference>
<protein>
    <submittedName>
        <fullName evidence="1">Uncharacterized protein</fullName>
    </submittedName>
</protein>
<name>T1GH84_MEGSC</name>
<evidence type="ECO:0000313" key="1">
    <source>
        <dbReference type="EnsemblMetazoa" id="MESCA002774-PA"/>
    </source>
</evidence>
<dbReference type="AlphaFoldDB" id="T1GH84"/>
<dbReference type="EnsemblMetazoa" id="MESCA002774-RA">
    <property type="protein sequence ID" value="MESCA002774-PA"/>
    <property type="gene ID" value="MESCA002774"/>
</dbReference>
<reference evidence="1" key="2">
    <citation type="submission" date="2015-06" db="UniProtKB">
        <authorList>
            <consortium name="EnsemblMetazoa"/>
        </authorList>
    </citation>
    <scope>IDENTIFICATION</scope>
</reference>
<reference evidence="2" key="1">
    <citation type="submission" date="2013-02" db="EMBL/GenBank/DDBJ databases">
        <authorList>
            <person name="Hughes D."/>
        </authorList>
    </citation>
    <scope>NUCLEOTIDE SEQUENCE</scope>
    <source>
        <strain>Durham</strain>
        <strain evidence="2">NC isolate 2 -- Noor lab</strain>
    </source>
</reference>
<organism evidence="1 2">
    <name type="scientific">Megaselia scalaris</name>
    <name type="common">Humpbacked fly</name>
    <name type="synonym">Phora scalaris</name>
    <dbReference type="NCBI Taxonomy" id="36166"/>
    <lineage>
        <taxon>Eukaryota</taxon>
        <taxon>Metazoa</taxon>
        <taxon>Ecdysozoa</taxon>
        <taxon>Arthropoda</taxon>
        <taxon>Hexapoda</taxon>
        <taxon>Insecta</taxon>
        <taxon>Pterygota</taxon>
        <taxon>Neoptera</taxon>
        <taxon>Endopterygota</taxon>
        <taxon>Diptera</taxon>
        <taxon>Brachycera</taxon>
        <taxon>Muscomorpha</taxon>
        <taxon>Platypezoidea</taxon>
        <taxon>Phoridae</taxon>
        <taxon>Megaseliini</taxon>
        <taxon>Megaselia</taxon>
    </lineage>
</organism>
<dbReference type="HOGENOM" id="CLU_2608756_0_0_1"/>
<dbReference type="EMBL" id="CAQQ02062345">
    <property type="status" value="NOT_ANNOTATED_CDS"/>
    <property type="molecule type" value="Genomic_DNA"/>
</dbReference>
<keyword evidence="2" id="KW-1185">Reference proteome</keyword>